<sequence length="395" mass="40822">MSDATVNMPIYLDHAATTPMLPEVADAVREASLSYGANPASQHGPGREARRRLEEAREQIGELLGAKVGGMKADRVILTSGGTEANNLAILGLNSSKTSSLTATDSAGIMISPIEHPCIEGPAAWLEDRGVPVERLPVAASGVVGLGRLENLSSSPPRLVSLMLGNNETGVLQPVQQAAELCNSVGIVLHTDASQAVGKHRVDFTELGAGALTCTAHKLHGPLGIGALIVKHGAPLSPQLHGGFQQAGLRAGTESVALAVGMAAALQLAISDLESNRNHLELLRKRFENAILTECDGTQAIGAESPRLPHISNIAFVGCDRQALVMALDLAGVACSTGSACASGSSEPSPALLAMGLAEGVISGSVRFSFASTTTESEIDEATRRILNVHSGLRQ</sequence>
<keyword evidence="3 12" id="KW-0808">Transferase</keyword>
<evidence type="ECO:0000256" key="3">
    <source>
        <dbReference type="ARBA" id="ARBA00022679"/>
    </source>
</evidence>
<dbReference type="InterPro" id="IPR015422">
    <property type="entry name" value="PyrdxlP-dep_Trfase_small"/>
</dbReference>
<keyword evidence="5" id="KW-0663">Pyridoxal phosphate</keyword>
<gene>
    <name evidence="12" type="primary">iscS_2</name>
    <name evidence="12" type="ORF">HG15A2_49800</name>
</gene>
<dbReference type="Proteomes" id="UP000319852">
    <property type="component" value="Chromosome"/>
</dbReference>
<evidence type="ECO:0000256" key="9">
    <source>
        <dbReference type="SAM" id="Coils"/>
    </source>
</evidence>
<keyword evidence="13" id="KW-1185">Reference proteome</keyword>
<evidence type="ECO:0000256" key="7">
    <source>
        <dbReference type="ARBA" id="ARBA00023014"/>
    </source>
</evidence>
<dbReference type="KEGG" id="amob:HG15A2_49800"/>
<feature type="coiled-coil region" evidence="9">
    <location>
        <begin position="263"/>
        <end position="290"/>
    </location>
</feature>
<keyword evidence="7" id="KW-0411">Iron-sulfur</keyword>
<protein>
    <submittedName>
        <fullName evidence="12">Cysteine desulfurase</fullName>
        <ecNumber evidence="12">2.8.1.7</ecNumber>
    </submittedName>
</protein>
<comment type="catalytic activity">
    <reaction evidence="8">
        <text>(sulfur carrier)-H + L-cysteine = (sulfur carrier)-SH + L-alanine</text>
        <dbReference type="Rhea" id="RHEA:43892"/>
        <dbReference type="Rhea" id="RHEA-COMP:14737"/>
        <dbReference type="Rhea" id="RHEA-COMP:14739"/>
        <dbReference type="ChEBI" id="CHEBI:29917"/>
        <dbReference type="ChEBI" id="CHEBI:35235"/>
        <dbReference type="ChEBI" id="CHEBI:57972"/>
        <dbReference type="ChEBI" id="CHEBI:64428"/>
        <dbReference type="EC" id="2.8.1.7"/>
    </reaction>
</comment>
<feature type="region of interest" description="Disordered" evidence="10">
    <location>
        <begin position="35"/>
        <end position="54"/>
    </location>
</feature>
<name>A0A517N3C9_9BACT</name>
<keyword evidence="4" id="KW-0479">Metal-binding</keyword>
<reference evidence="12 13" key="1">
    <citation type="submission" date="2019-02" db="EMBL/GenBank/DDBJ databases">
        <title>Deep-cultivation of Planctomycetes and their phenomic and genomic characterization uncovers novel biology.</title>
        <authorList>
            <person name="Wiegand S."/>
            <person name="Jogler M."/>
            <person name="Boedeker C."/>
            <person name="Pinto D."/>
            <person name="Vollmers J."/>
            <person name="Rivas-Marin E."/>
            <person name="Kohn T."/>
            <person name="Peeters S.H."/>
            <person name="Heuer A."/>
            <person name="Rast P."/>
            <person name="Oberbeckmann S."/>
            <person name="Bunk B."/>
            <person name="Jeske O."/>
            <person name="Meyerdierks A."/>
            <person name="Storesund J.E."/>
            <person name="Kallscheuer N."/>
            <person name="Luecker S."/>
            <person name="Lage O.M."/>
            <person name="Pohl T."/>
            <person name="Merkel B.J."/>
            <person name="Hornburger P."/>
            <person name="Mueller R.-W."/>
            <person name="Bruemmer F."/>
            <person name="Labrenz M."/>
            <person name="Spormann A.M."/>
            <person name="Op den Camp H."/>
            <person name="Overmann J."/>
            <person name="Amann R."/>
            <person name="Jetten M.S.M."/>
            <person name="Mascher T."/>
            <person name="Medema M.H."/>
            <person name="Devos D.P."/>
            <person name="Kaster A.-K."/>
            <person name="Ovreas L."/>
            <person name="Rohde M."/>
            <person name="Galperin M.Y."/>
            <person name="Jogler C."/>
        </authorList>
    </citation>
    <scope>NUCLEOTIDE SEQUENCE [LARGE SCALE GENOMIC DNA]</scope>
    <source>
        <strain evidence="12 13">HG15A2</strain>
    </source>
</reference>
<feature type="domain" description="Aminotransferase class V" evidence="11">
    <location>
        <begin position="10"/>
        <end position="380"/>
    </location>
</feature>
<dbReference type="Gene3D" id="3.90.1150.10">
    <property type="entry name" value="Aspartate Aminotransferase, domain 1"/>
    <property type="match status" value="1"/>
</dbReference>
<evidence type="ECO:0000256" key="10">
    <source>
        <dbReference type="SAM" id="MobiDB-lite"/>
    </source>
</evidence>
<evidence type="ECO:0000256" key="6">
    <source>
        <dbReference type="ARBA" id="ARBA00023004"/>
    </source>
</evidence>
<evidence type="ECO:0000256" key="2">
    <source>
        <dbReference type="ARBA" id="ARBA00006490"/>
    </source>
</evidence>
<evidence type="ECO:0000256" key="1">
    <source>
        <dbReference type="ARBA" id="ARBA00001933"/>
    </source>
</evidence>
<keyword evidence="6" id="KW-0408">Iron</keyword>
<evidence type="ECO:0000313" key="12">
    <source>
        <dbReference type="EMBL" id="QDT01633.1"/>
    </source>
</evidence>
<accession>A0A517N3C9</accession>
<dbReference type="PIRSF" id="PIRSF005572">
    <property type="entry name" value="NifS"/>
    <property type="match status" value="1"/>
</dbReference>
<dbReference type="GO" id="GO:0031071">
    <property type="term" value="F:cysteine desulfurase activity"/>
    <property type="evidence" value="ECO:0007669"/>
    <property type="project" value="UniProtKB-EC"/>
</dbReference>
<dbReference type="InterPro" id="IPR000192">
    <property type="entry name" value="Aminotrans_V_dom"/>
</dbReference>
<dbReference type="GO" id="GO:0046872">
    <property type="term" value="F:metal ion binding"/>
    <property type="evidence" value="ECO:0007669"/>
    <property type="project" value="UniProtKB-KW"/>
</dbReference>
<evidence type="ECO:0000259" key="11">
    <source>
        <dbReference type="Pfam" id="PF00266"/>
    </source>
</evidence>
<evidence type="ECO:0000256" key="5">
    <source>
        <dbReference type="ARBA" id="ARBA00022898"/>
    </source>
</evidence>
<comment type="similarity">
    <text evidence="2">Belongs to the class-V pyridoxal-phosphate-dependent aminotransferase family. NifS/IscS subfamily.</text>
</comment>
<dbReference type="InterPro" id="IPR016454">
    <property type="entry name" value="Cysteine_dSase"/>
</dbReference>
<dbReference type="Pfam" id="PF00266">
    <property type="entry name" value="Aminotran_5"/>
    <property type="match status" value="1"/>
</dbReference>
<dbReference type="EMBL" id="CP036263">
    <property type="protein sequence ID" value="QDT01633.1"/>
    <property type="molecule type" value="Genomic_DNA"/>
</dbReference>
<evidence type="ECO:0000256" key="4">
    <source>
        <dbReference type="ARBA" id="ARBA00022723"/>
    </source>
</evidence>
<dbReference type="PANTHER" id="PTHR11601">
    <property type="entry name" value="CYSTEINE DESULFURYLASE FAMILY MEMBER"/>
    <property type="match status" value="1"/>
</dbReference>
<dbReference type="Gene3D" id="1.10.260.50">
    <property type="match status" value="1"/>
</dbReference>
<dbReference type="InterPro" id="IPR015421">
    <property type="entry name" value="PyrdxlP-dep_Trfase_major"/>
</dbReference>
<dbReference type="GO" id="GO:0051536">
    <property type="term" value="F:iron-sulfur cluster binding"/>
    <property type="evidence" value="ECO:0007669"/>
    <property type="project" value="UniProtKB-KW"/>
</dbReference>
<organism evidence="12 13">
    <name type="scientific">Adhaeretor mobilis</name>
    <dbReference type="NCBI Taxonomy" id="1930276"/>
    <lineage>
        <taxon>Bacteria</taxon>
        <taxon>Pseudomonadati</taxon>
        <taxon>Planctomycetota</taxon>
        <taxon>Planctomycetia</taxon>
        <taxon>Pirellulales</taxon>
        <taxon>Lacipirellulaceae</taxon>
        <taxon>Adhaeretor</taxon>
    </lineage>
</organism>
<dbReference type="Gene3D" id="3.40.640.10">
    <property type="entry name" value="Type I PLP-dependent aspartate aminotransferase-like (Major domain)"/>
    <property type="match status" value="1"/>
</dbReference>
<dbReference type="AlphaFoldDB" id="A0A517N3C9"/>
<dbReference type="RefSeq" id="WP_218932207.1">
    <property type="nucleotide sequence ID" value="NZ_CP036263.1"/>
</dbReference>
<feature type="compositionally biased region" description="Basic and acidic residues" evidence="10">
    <location>
        <begin position="45"/>
        <end position="54"/>
    </location>
</feature>
<proteinExistence type="inferred from homology"/>
<dbReference type="PANTHER" id="PTHR11601:SF34">
    <property type="entry name" value="CYSTEINE DESULFURASE"/>
    <property type="match status" value="1"/>
</dbReference>
<dbReference type="InterPro" id="IPR015424">
    <property type="entry name" value="PyrdxlP-dep_Trfase"/>
</dbReference>
<comment type="cofactor">
    <cofactor evidence="1">
        <name>pyridoxal 5'-phosphate</name>
        <dbReference type="ChEBI" id="CHEBI:597326"/>
    </cofactor>
</comment>
<dbReference type="SUPFAM" id="SSF53383">
    <property type="entry name" value="PLP-dependent transferases"/>
    <property type="match status" value="1"/>
</dbReference>
<keyword evidence="9" id="KW-0175">Coiled coil</keyword>
<evidence type="ECO:0000313" key="13">
    <source>
        <dbReference type="Proteomes" id="UP000319852"/>
    </source>
</evidence>
<evidence type="ECO:0000256" key="8">
    <source>
        <dbReference type="ARBA" id="ARBA00050776"/>
    </source>
</evidence>
<dbReference type="EC" id="2.8.1.7" evidence="12"/>